<organism evidence="2 3">
    <name type="scientific">Microbotryum intermedium</name>
    <dbReference type="NCBI Taxonomy" id="269621"/>
    <lineage>
        <taxon>Eukaryota</taxon>
        <taxon>Fungi</taxon>
        <taxon>Dikarya</taxon>
        <taxon>Basidiomycota</taxon>
        <taxon>Pucciniomycotina</taxon>
        <taxon>Microbotryomycetes</taxon>
        <taxon>Microbotryales</taxon>
        <taxon>Microbotryaceae</taxon>
        <taxon>Microbotryum</taxon>
    </lineage>
</organism>
<dbReference type="EMBL" id="FMSP01000007">
    <property type="protein sequence ID" value="SCV71304.1"/>
    <property type="molecule type" value="Genomic_DNA"/>
</dbReference>
<name>A0A238FHD7_9BASI</name>
<feature type="region of interest" description="Disordered" evidence="1">
    <location>
        <begin position="1"/>
        <end position="37"/>
    </location>
</feature>
<feature type="compositionally biased region" description="Polar residues" evidence="1">
    <location>
        <begin position="1"/>
        <end position="24"/>
    </location>
</feature>
<sequence>MANDRNTSCAVGEDSTTLLRNNDSSRAKLPKSPPLNPFHATAALTSLKARLEEFEARRLDSEERICQLEKMVEDLLKDSAEPAAAKVGEFMLVRLVPLDVPPLTLLGHSGNTADPLDCTPGGESHSVLRVGPSPAVISSRWRGTLPDREGLWTGDHPERLVTFTAFGELYLSLLCDILTADLFTTNRVVQLVATLFARTTSCQRLREGRPYCWTSLMTAVGRCWPDPGFAHWVAQDFYGCRQSVSWAYDHVGEWRACYCTFMHNNSSFGLSALQLAMAFYQSLNDASK</sequence>
<evidence type="ECO:0000256" key="1">
    <source>
        <dbReference type="SAM" id="MobiDB-lite"/>
    </source>
</evidence>
<dbReference type="AlphaFoldDB" id="A0A238FHD7"/>
<evidence type="ECO:0000313" key="3">
    <source>
        <dbReference type="Proteomes" id="UP000198372"/>
    </source>
</evidence>
<dbReference type="Proteomes" id="UP000198372">
    <property type="component" value="Unassembled WGS sequence"/>
</dbReference>
<accession>A0A238FHD7</accession>
<protein>
    <submittedName>
        <fullName evidence="2">BQ2448_2892 protein</fullName>
    </submittedName>
</protein>
<proteinExistence type="predicted"/>
<keyword evidence="3" id="KW-1185">Reference proteome</keyword>
<reference evidence="3" key="1">
    <citation type="submission" date="2016-09" db="EMBL/GenBank/DDBJ databases">
        <authorList>
            <person name="Jeantristanb JTB J.-T."/>
            <person name="Ricardo R."/>
        </authorList>
    </citation>
    <scope>NUCLEOTIDE SEQUENCE [LARGE SCALE GENOMIC DNA]</scope>
</reference>
<gene>
    <name evidence="2" type="ORF">BQ2448_2892</name>
</gene>
<dbReference type="STRING" id="269621.A0A238FHD7"/>
<dbReference type="OrthoDB" id="2539689at2759"/>
<evidence type="ECO:0000313" key="2">
    <source>
        <dbReference type="EMBL" id="SCV71304.1"/>
    </source>
</evidence>